<dbReference type="SUPFAM" id="SSF53335">
    <property type="entry name" value="S-adenosyl-L-methionine-dependent methyltransferases"/>
    <property type="match status" value="1"/>
</dbReference>
<dbReference type="OrthoDB" id="5449367at2"/>
<sequence>MAEYDAVRKEAFGKKMVDILNSGALNLAMAVGYRQKLFDTMENIGVPSSVDAIALKSGLQPRYIKEWLGVMVTGGVVEISSDTSSVFLYHLPPEHAVFLTRNAGNNNLGVYTQEIPLLTQCAMEAVVDGFNTGQGVPFSCYPRFQAFMAELSNAKHRQILVEQFLPQVDEGRLIQRLERGIDVCDLGCGEGVALNLMARAFPKSRFWGVDNHAQALGIAGKEAKKTGLNNVTYHLADAAYLADEPRFAKKFDYICAFDAIHDQSKPLEALKSIHAMLAVDGIFSMVDIAAQSHHAGNMDHPMGPFLYTVSLMHCMPVGLNDNGAGLGMMWGRQQAEELLKEAGFDRVVVQEMDHDAFNLHYMCRVKGFC</sequence>
<protein>
    <submittedName>
        <fullName evidence="3">Methyltransferase domain-containing protein</fullName>
    </submittedName>
</protein>
<evidence type="ECO:0000313" key="3">
    <source>
        <dbReference type="EMBL" id="SMD07532.1"/>
    </source>
</evidence>
<evidence type="ECO:0000259" key="1">
    <source>
        <dbReference type="Pfam" id="PF13847"/>
    </source>
</evidence>
<dbReference type="InterPro" id="IPR053173">
    <property type="entry name" value="SAM-binding_MTase"/>
</dbReference>
<evidence type="ECO:0000259" key="2">
    <source>
        <dbReference type="Pfam" id="PF21320"/>
    </source>
</evidence>
<dbReference type="AlphaFoldDB" id="A0A1W2EDR4"/>
<evidence type="ECO:0000313" key="4">
    <source>
        <dbReference type="Proteomes" id="UP000192418"/>
    </source>
</evidence>
<organism evidence="3 4">
    <name type="scientific">Desulfocicer vacuolatum DSM 3385</name>
    <dbReference type="NCBI Taxonomy" id="1121400"/>
    <lineage>
        <taxon>Bacteria</taxon>
        <taxon>Pseudomonadati</taxon>
        <taxon>Thermodesulfobacteriota</taxon>
        <taxon>Desulfobacteria</taxon>
        <taxon>Desulfobacterales</taxon>
        <taxon>Desulfobacteraceae</taxon>
        <taxon>Desulfocicer</taxon>
    </lineage>
</organism>
<keyword evidence="3" id="KW-0489">Methyltransferase</keyword>
<dbReference type="EMBL" id="FWXY01000029">
    <property type="protein sequence ID" value="SMD07532.1"/>
    <property type="molecule type" value="Genomic_DNA"/>
</dbReference>
<name>A0A1W2EDR4_9BACT</name>
<dbReference type="PANTHER" id="PTHR45128:SF1">
    <property type="entry name" value="S-ADENOSYLMETHIONINE-DEPENDENT METHYLTRANSFERASE RV2258C"/>
    <property type="match status" value="1"/>
</dbReference>
<dbReference type="RefSeq" id="WP_084071449.1">
    <property type="nucleotide sequence ID" value="NZ_FWXY01000029.1"/>
</dbReference>
<dbReference type="CDD" id="cd02440">
    <property type="entry name" value="AdoMet_MTases"/>
    <property type="match status" value="1"/>
</dbReference>
<dbReference type="GO" id="GO:0008168">
    <property type="term" value="F:methyltransferase activity"/>
    <property type="evidence" value="ECO:0007669"/>
    <property type="project" value="UniProtKB-KW"/>
</dbReference>
<keyword evidence="4" id="KW-1185">Reference proteome</keyword>
<feature type="domain" description="Methyltransferase" evidence="1">
    <location>
        <begin position="178"/>
        <end position="292"/>
    </location>
</feature>
<dbReference type="Pfam" id="PF13847">
    <property type="entry name" value="Methyltransf_31"/>
    <property type="match status" value="1"/>
</dbReference>
<keyword evidence="3" id="KW-0808">Transferase</keyword>
<dbReference type="Pfam" id="PF21320">
    <property type="entry name" value="WHD_Rv2258c"/>
    <property type="match status" value="1"/>
</dbReference>
<accession>A0A1W2EDR4</accession>
<dbReference type="GO" id="GO:0032259">
    <property type="term" value="P:methylation"/>
    <property type="evidence" value="ECO:0007669"/>
    <property type="project" value="UniProtKB-KW"/>
</dbReference>
<reference evidence="3 4" key="1">
    <citation type="submission" date="2017-04" db="EMBL/GenBank/DDBJ databases">
        <authorList>
            <person name="Afonso C.L."/>
            <person name="Miller P.J."/>
            <person name="Scott M.A."/>
            <person name="Spackman E."/>
            <person name="Goraichik I."/>
            <person name="Dimitrov K.M."/>
            <person name="Suarez D.L."/>
            <person name="Swayne D.E."/>
        </authorList>
    </citation>
    <scope>NUCLEOTIDE SEQUENCE [LARGE SCALE GENOMIC DNA]</scope>
    <source>
        <strain evidence="3 4">DSM 3385</strain>
    </source>
</reference>
<dbReference type="Proteomes" id="UP000192418">
    <property type="component" value="Unassembled WGS sequence"/>
</dbReference>
<dbReference type="InterPro" id="IPR025714">
    <property type="entry name" value="Methyltranfer_dom"/>
</dbReference>
<gene>
    <name evidence="3" type="ORF">SAMN02746065_1292</name>
</gene>
<dbReference type="STRING" id="1121400.SAMN02746065_1292"/>
<proteinExistence type="predicted"/>
<dbReference type="PANTHER" id="PTHR45128">
    <property type="entry name" value="METHYLTRANSFERASE TYPE 11"/>
    <property type="match status" value="1"/>
</dbReference>
<feature type="domain" description="S-adenosylmethionine-dependent methyltransferase Rv2258c-like winged HTH" evidence="2">
    <location>
        <begin position="24"/>
        <end position="101"/>
    </location>
</feature>
<dbReference type="Gene3D" id="3.40.50.150">
    <property type="entry name" value="Vaccinia Virus protein VP39"/>
    <property type="match status" value="1"/>
</dbReference>
<dbReference type="InterPro" id="IPR029063">
    <property type="entry name" value="SAM-dependent_MTases_sf"/>
</dbReference>
<dbReference type="InterPro" id="IPR048711">
    <property type="entry name" value="WHD_Rv2258c"/>
</dbReference>